<accession>A0A368QIB3</accession>
<reference evidence="2" key="1">
    <citation type="journal article" date="2012" name="Nat. Biotechnol.">
        <title>Reference genome sequence of the model plant Setaria.</title>
        <authorList>
            <person name="Bennetzen J.L."/>
            <person name="Schmutz J."/>
            <person name="Wang H."/>
            <person name="Percifield R."/>
            <person name="Hawkins J."/>
            <person name="Pontaroli A.C."/>
            <person name="Estep M."/>
            <person name="Feng L."/>
            <person name="Vaughn J.N."/>
            <person name="Grimwood J."/>
            <person name="Jenkins J."/>
            <person name="Barry K."/>
            <person name="Lindquist E."/>
            <person name="Hellsten U."/>
            <person name="Deshpande S."/>
            <person name="Wang X."/>
            <person name="Wu X."/>
            <person name="Mitros T."/>
            <person name="Triplett J."/>
            <person name="Yang X."/>
            <person name="Ye C.Y."/>
            <person name="Mauro-Herrera M."/>
            <person name="Wang L."/>
            <person name="Li P."/>
            <person name="Sharma M."/>
            <person name="Sharma R."/>
            <person name="Ronald P.C."/>
            <person name="Panaud O."/>
            <person name="Kellogg E.A."/>
            <person name="Brutnell T.P."/>
            <person name="Doust A.N."/>
            <person name="Tuskan G.A."/>
            <person name="Rokhsar D."/>
            <person name="Devos K.M."/>
        </authorList>
    </citation>
    <scope>NUCLEOTIDE SEQUENCE [LARGE SCALE GENOMIC DNA]</scope>
    <source>
        <strain evidence="2">Yugu1</strain>
    </source>
</reference>
<gene>
    <name evidence="2" type="ORF">SETIT_3G238900v2</name>
</gene>
<organism evidence="2">
    <name type="scientific">Setaria italica</name>
    <name type="common">Foxtail millet</name>
    <name type="synonym">Panicum italicum</name>
    <dbReference type="NCBI Taxonomy" id="4555"/>
    <lineage>
        <taxon>Eukaryota</taxon>
        <taxon>Viridiplantae</taxon>
        <taxon>Streptophyta</taxon>
        <taxon>Embryophyta</taxon>
        <taxon>Tracheophyta</taxon>
        <taxon>Spermatophyta</taxon>
        <taxon>Magnoliopsida</taxon>
        <taxon>Liliopsida</taxon>
        <taxon>Poales</taxon>
        <taxon>Poaceae</taxon>
        <taxon>PACMAD clade</taxon>
        <taxon>Panicoideae</taxon>
        <taxon>Panicodae</taxon>
        <taxon>Paniceae</taxon>
        <taxon>Cenchrinae</taxon>
        <taxon>Setaria</taxon>
    </lineage>
</organism>
<dbReference type="EMBL" id="CM003530">
    <property type="protein sequence ID" value="RCV17681.1"/>
    <property type="molecule type" value="Genomic_DNA"/>
</dbReference>
<reference evidence="2" key="2">
    <citation type="submission" date="2015-07" db="EMBL/GenBank/DDBJ databases">
        <authorList>
            <person name="Noorani M."/>
        </authorList>
    </citation>
    <scope>NUCLEOTIDE SEQUENCE</scope>
    <source>
        <strain evidence="2">Yugu1</strain>
    </source>
</reference>
<name>A0A368QIB3_SETIT</name>
<dbReference type="AlphaFoldDB" id="A0A368QIB3"/>
<proteinExistence type="predicted"/>
<evidence type="ECO:0000313" key="2">
    <source>
        <dbReference type="EMBL" id="RCV17681.1"/>
    </source>
</evidence>
<feature type="compositionally biased region" description="Low complexity" evidence="1">
    <location>
        <begin position="66"/>
        <end position="78"/>
    </location>
</feature>
<evidence type="ECO:0000256" key="1">
    <source>
        <dbReference type="SAM" id="MobiDB-lite"/>
    </source>
</evidence>
<sequence length="115" mass="13371">MAAKIHLPAPFSPIYPVPSPPPQSIPIPNPFLILNLETMRREEREGAATRDCWRWRQLGRRRVLLQGRGRAQQRGSGRPMHREGRRMVLRRHCTGRAQQRRKELPLLNPRLPSST</sequence>
<feature type="region of interest" description="Disordered" evidence="1">
    <location>
        <begin position="66"/>
        <end position="115"/>
    </location>
</feature>
<protein>
    <submittedName>
        <fullName evidence="2">Uncharacterized protein</fullName>
    </submittedName>
</protein>